<proteinExistence type="predicted"/>
<reference evidence="2" key="1">
    <citation type="submission" date="2021-07" db="EMBL/GenBank/DDBJ databases">
        <title>Genomic diversity and antimicrobial resistance of Prevotella spp. isolated from chronic lung disease airways.</title>
        <authorList>
            <person name="Webb K.A."/>
            <person name="Olagoke O.S."/>
            <person name="Baird T."/>
            <person name="Neill J."/>
            <person name="Pham A."/>
            <person name="Wells T.J."/>
            <person name="Ramsay K.A."/>
            <person name="Bell S.C."/>
            <person name="Sarovich D.S."/>
            <person name="Price E.P."/>
        </authorList>
    </citation>
    <scope>NUCLEOTIDE SEQUENCE</scope>
    <source>
        <strain evidence="2">SCHI0047.S.3</strain>
    </source>
</reference>
<dbReference type="AlphaFoldDB" id="A0AAW4NPG7"/>
<evidence type="ECO:0000313" key="3">
    <source>
        <dbReference type="Proteomes" id="UP001196873"/>
    </source>
</evidence>
<dbReference type="Proteomes" id="UP001196873">
    <property type="component" value="Unassembled WGS sequence"/>
</dbReference>
<keyword evidence="1" id="KW-0732">Signal</keyword>
<evidence type="ECO:0000313" key="2">
    <source>
        <dbReference type="EMBL" id="MBW4865355.1"/>
    </source>
</evidence>
<evidence type="ECO:0000256" key="1">
    <source>
        <dbReference type="SAM" id="SignalP"/>
    </source>
</evidence>
<accession>A0AAW4NPG7</accession>
<feature type="chain" id="PRO_5043800775" evidence="1">
    <location>
        <begin position="26"/>
        <end position="384"/>
    </location>
</feature>
<dbReference type="RefSeq" id="WP_219425537.1">
    <property type="nucleotide sequence ID" value="NZ_JAHXQY010000006.1"/>
</dbReference>
<dbReference type="EMBL" id="JAHXRF010000006">
    <property type="protein sequence ID" value="MBW4865355.1"/>
    <property type="molecule type" value="Genomic_DNA"/>
</dbReference>
<dbReference type="InterPro" id="IPR021958">
    <property type="entry name" value="DUF3575"/>
</dbReference>
<protein>
    <submittedName>
        <fullName evidence="2">DUF3575 domain-containing protein</fullName>
    </submittedName>
</protein>
<dbReference type="Pfam" id="PF12099">
    <property type="entry name" value="DUF3575"/>
    <property type="match status" value="1"/>
</dbReference>
<name>A0AAW4NPG7_9BACT</name>
<feature type="signal peptide" evidence="1">
    <location>
        <begin position="1"/>
        <end position="25"/>
    </location>
</feature>
<comment type="caution">
    <text evidence="2">The sequence shown here is derived from an EMBL/GenBank/DDBJ whole genome shotgun (WGS) entry which is preliminary data.</text>
</comment>
<organism evidence="2 3">
    <name type="scientific">Segatella salivae</name>
    <dbReference type="NCBI Taxonomy" id="228604"/>
    <lineage>
        <taxon>Bacteria</taxon>
        <taxon>Pseudomonadati</taxon>
        <taxon>Bacteroidota</taxon>
        <taxon>Bacteroidia</taxon>
        <taxon>Bacteroidales</taxon>
        <taxon>Prevotellaceae</taxon>
        <taxon>Segatella</taxon>
    </lineage>
</organism>
<gene>
    <name evidence="2" type="ORF">KZY68_04880</name>
</gene>
<sequence>MNHSKLCRWLVCLFAQMLFIVPADAQQLYYNKVDTLTFGQRFNIRTNTVDWLALTPNIGVEFTLGNKNWSKWTLGVQGRLNWKEQSKETLYHVYDLYDGRLQLRKYWHGKKPASVFYWGIYAGANSFDIKLNATGRKGNSVFGGLMFGYVHQLYGYMNGSRLDLDLGLNGGVVFAKFKEYKRVLNGNRYEYQTTKPENGYKLTFQPLIYAASTDVIRASLVYHFGPNVANKYKKRMMVDNNYRITLANLKLQRDSINEANKVAARARRDSLEKVDYEKRFEQQRLENEKRYANDSIKAVKLGGEKTEIAPQNDANHEVKSVEEQDSVVSMMILMPSNLTMPSRKTLAYLPLQTKEHRAESKLHEVARDFVLPEWQLYLKRTKHA</sequence>